<evidence type="ECO:0000313" key="10">
    <source>
        <dbReference type="Proteomes" id="UP001522868"/>
    </source>
</evidence>
<dbReference type="Pfam" id="PF00120">
    <property type="entry name" value="Gln-synt_C"/>
    <property type="match status" value="1"/>
</dbReference>
<dbReference type="InterPro" id="IPR008146">
    <property type="entry name" value="Gln_synth_cat_dom"/>
</dbReference>
<dbReference type="SUPFAM" id="SSF55931">
    <property type="entry name" value="Glutamine synthetase/guanido kinase"/>
    <property type="match status" value="1"/>
</dbReference>
<evidence type="ECO:0000259" key="7">
    <source>
        <dbReference type="PROSITE" id="PS51986"/>
    </source>
</evidence>
<keyword evidence="3" id="KW-0547">Nucleotide-binding</keyword>
<evidence type="ECO:0000313" key="9">
    <source>
        <dbReference type="EMBL" id="MCK8681245.1"/>
    </source>
</evidence>
<dbReference type="Gene3D" id="3.10.20.70">
    <property type="entry name" value="Glutamine synthetase, N-terminal domain"/>
    <property type="match status" value="1"/>
</dbReference>
<evidence type="ECO:0000256" key="3">
    <source>
        <dbReference type="ARBA" id="ARBA00022741"/>
    </source>
</evidence>
<feature type="domain" description="GS catalytic" evidence="8">
    <location>
        <begin position="123"/>
        <end position="459"/>
    </location>
</feature>
<dbReference type="PANTHER" id="PTHR43785:SF12">
    <property type="entry name" value="TYPE-1 GLUTAMINE SYNTHETASE 2"/>
    <property type="match status" value="1"/>
</dbReference>
<evidence type="ECO:0000256" key="2">
    <source>
        <dbReference type="ARBA" id="ARBA00022598"/>
    </source>
</evidence>
<dbReference type="PROSITE" id="PS51987">
    <property type="entry name" value="GS_CATALYTIC"/>
    <property type="match status" value="1"/>
</dbReference>
<keyword evidence="4" id="KW-0067">ATP-binding</keyword>
<dbReference type="InterPro" id="IPR014746">
    <property type="entry name" value="Gln_synth/guanido_kin_cat_dom"/>
</dbReference>
<accession>A0ABT0IIT7</accession>
<dbReference type="SUPFAM" id="SSF54368">
    <property type="entry name" value="Glutamine synthetase, N-terminal domain"/>
    <property type="match status" value="1"/>
</dbReference>
<sequence>MADRTPPLTVEELRALVESGEIDTVVLAFPDMQGRLAGKRFAAPFFLDEVLEHGAEGCAYLLAVDVELNTVDGYAMSSWDSGYGDFAMRPDLATLRRVPWNEGTALLMADLVWQDGSPVTAAPRQILRRQLDRLAELGYSAHAGTELEFIVFKDSYEQAWDANYRGLTPVNQYNVDYSVLGTGRVEPLLRRIRNEMAAAGLIVESAKGECNPGQHEIAFRYDEALTTCDQHSVYKTGAKEIAAQEGLSLTFMAKYDQREGNSCHIHLSLQDGEGRNVMAAGDGDPDDPYGMSPLMRHFLAGQLAALRDFTLLYAPNINSYKRFQPGSFAPTAVAWGPDNRTCSLRVVGHGRSLRFENRLPGGDVNPYLAVAGLVAAGLYGVENKLELPEACEGNAYTAGFPTVPATLREAAELWESSPIAKAAFGDEVVAHYLNMARVELAAFDAAVTDWELRRSFERL</sequence>
<protein>
    <submittedName>
        <fullName evidence="9">Glutamine synthetase family protein</fullName>
    </submittedName>
</protein>
<dbReference type="Proteomes" id="UP001522868">
    <property type="component" value="Unassembled WGS sequence"/>
</dbReference>
<gene>
    <name evidence="9" type="ORF">M1O15_28395</name>
</gene>
<dbReference type="EMBL" id="JALPTH010000038">
    <property type="protein sequence ID" value="MCK8681245.1"/>
    <property type="molecule type" value="Genomic_DNA"/>
</dbReference>
<dbReference type="RefSeq" id="WP_248637073.1">
    <property type="nucleotide sequence ID" value="NZ_JALPTH010000038.1"/>
</dbReference>
<dbReference type="Gene3D" id="3.30.590.10">
    <property type="entry name" value="Glutamine synthetase/guanido kinase, catalytic domain"/>
    <property type="match status" value="1"/>
</dbReference>
<name>A0ABT0IIT7_9ACTN</name>
<evidence type="ECO:0000256" key="1">
    <source>
        <dbReference type="ARBA" id="ARBA00009897"/>
    </source>
</evidence>
<dbReference type="InterPro" id="IPR036651">
    <property type="entry name" value="Gln_synt_N_sf"/>
</dbReference>
<comment type="caution">
    <text evidence="9">The sequence shown here is derived from an EMBL/GenBank/DDBJ whole genome shotgun (WGS) entry which is preliminary data.</text>
</comment>
<feature type="domain" description="GS beta-grasp" evidence="7">
    <location>
        <begin position="20"/>
        <end position="116"/>
    </location>
</feature>
<dbReference type="PANTHER" id="PTHR43785">
    <property type="entry name" value="GAMMA-GLUTAMYLPUTRESCINE SYNTHETASE"/>
    <property type="match status" value="1"/>
</dbReference>
<dbReference type="PROSITE" id="PS51986">
    <property type="entry name" value="GS_BETA_GRASP"/>
    <property type="match status" value="1"/>
</dbReference>
<reference evidence="9 10" key="1">
    <citation type="submission" date="2022-04" db="EMBL/GenBank/DDBJ databases">
        <title>Streptomyces sp. nov. LCR6-01 isolated from Lichen of Dirinaria sp.</title>
        <authorList>
            <person name="Kanchanasin P."/>
            <person name="Tanasupawat S."/>
            <person name="Phongsopitanun W."/>
        </authorList>
    </citation>
    <scope>NUCLEOTIDE SEQUENCE [LARGE SCALE GENOMIC DNA]</scope>
    <source>
        <strain evidence="9 10">LCR6-01</strain>
    </source>
</reference>
<evidence type="ECO:0000256" key="6">
    <source>
        <dbReference type="RuleBase" id="RU000384"/>
    </source>
</evidence>
<evidence type="ECO:0000256" key="4">
    <source>
        <dbReference type="ARBA" id="ARBA00022840"/>
    </source>
</evidence>
<evidence type="ECO:0000256" key="5">
    <source>
        <dbReference type="PROSITE-ProRule" id="PRU01330"/>
    </source>
</evidence>
<organism evidence="9 10">
    <name type="scientific">Streptomyces lichenis</name>
    <dbReference type="NCBI Taxonomy" id="2306967"/>
    <lineage>
        <taxon>Bacteria</taxon>
        <taxon>Bacillati</taxon>
        <taxon>Actinomycetota</taxon>
        <taxon>Actinomycetes</taxon>
        <taxon>Kitasatosporales</taxon>
        <taxon>Streptomycetaceae</taxon>
        <taxon>Streptomyces</taxon>
    </lineage>
</organism>
<dbReference type="SMART" id="SM01230">
    <property type="entry name" value="Gln-synt_C"/>
    <property type="match status" value="1"/>
</dbReference>
<keyword evidence="2" id="KW-0436">Ligase</keyword>
<comment type="similarity">
    <text evidence="1 5 6">Belongs to the glutamine synthetase family.</text>
</comment>
<proteinExistence type="inferred from homology"/>
<keyword evidence="10" id="KW-1185">Reference proteome</keyword>
<evidence type="ECO:0000259" key="8">
    <source>
        <dbReference type="PROSITE" id="PS51987"/>
    </source>
</evidence>
<dbReference type="InterPro" id="IPR008147">
    <property type="entry name" value="Gln_synt_N"/>
</dbReference>